<dbReference type="EMBL" id="CP130144">
    <property type="protein sequence ID" value="WNZ47932.1"/>
    <property type="molecule type" value="Genomic_DNA"/>
</dbReference>
<protein>
    <submittedName>
        <fullName evidence="1">Uncharacterized protein</fullName>
    </submittedName>
</protein>
<name>A0AA97AS10_LEPBY</name>
<reference evidence="1" key="2">
    <citation type="submission" date="2023-07" db="EMBL/GenBank/DDBJ databases">
        <authorList>
            <person name="Bai X.-H."/>
            <person name="Wang H.-H."/>
            <person name="Wang J."/>
            <person name="Ma M.-Y."/>
            <person name="Hu H.-H."/>
            <person name="Song Z.-L."/>
            <person name="Ma H.-G."/>
            <person name="Fan Y."/>
            <person name="Du C.-Y."/>
            <person name="Xu J.-C."/>
        </authorList>
    </citation>
    <scope>NUCLEOTIDE SEQUENCE</scope>
    <source>
        <strain evidence="1">CZ1</strain>
    </source>
</reference>
<sequence>MQQPSGANPVATLLGQILGNISGGLGTEILRSDRRAEIYISDEKFNLDRIDSGWRCSRTPV</sequence>
<reference evidence="1" key="1">
    <citation type="journal article" date="2023" name="Plants (Basel)">
        <title>Genomic Analysis of Leptolyngbya boryana CZ1 Reveals Efficient Carbon Fixation Modules.</title>
        <authorList>
            <person name="Bai X."/>
            <person name="Wang H."/>
            <person name="Cheng W."/>
            <person name="Wang J."/>
            <person name="Ma M."/>
            <person name="Hu H."/>
            <person name="Song Z."/>
            <person name="Ma H."/>
            <person name="Fan Y."/>
            <person name="Du C."/>
            <person name="Xu J."/>
        </authorList>
    </citation>
    <scope>NUCLEOTIDE SEQUENCE</scope>
    <source>
        <strain evidence="1">CZ1</strain>
    </source>
</reference>
<dbReference type="AlphaFoldDB" id="A0AA97AS10"/>
<proteinExistence type="predicted"/>
<accession>A0AA97AS10</accession>
<evidence type="ECO:0000313" key="1">
    <source>
        <dbReference type="EMBL" id="WNZ47932.1"/>
    </source>
</evidence>
<gene>
    <name evidence="1" type="ORF">Q2T42_08805</name>
</gene>
<organism evidence="1">
    <name type="scientific">Leptolyngbya boryana CZ1</name>
    <dbReference type="NCBI Taxonomy" id="3060204"/>
    <lineage>
        <taxon>Bacteria</taxon>
        <taxon>Bacillati</taxon>
        <taxon>Cyanobacteriota</taxon>
        <taxon>Cyanophyceae</taxon>
        <taxon>Leptolyngbyales</taxon>
        <taxon>Leptolyngbyaceae</taxon>
        <taxon>Leptolyngbya group</taxon>
        <taxon>Leptolyngbya</taxon>
    </lineage>
</organism>
<dbReference type="RefSeq" id="WP_017290196.1">
    <property type="nucleotide sequence ID" value="NZ_CP130144.1"/>
</dbReference>